<dbReference type="InterPro" id="IPR036770">
    <property type="entry name" value="Ankyrin_rpt-contain_sf"/>
</dbReference>
<dbReference type="InParanoid" id="A0A1X7UJ16"/>
<dbReference type="OrthoDB" id="1661883at2759"/>
<evidence type="ECO:0000256" key="8">
    <source>
        <dbReference type="SAM" id="Phobius"/>
    </source>
</evidence>
<dbReference type="Gene3D" id="1.25.40.20">
    <property type="entry name" value="Ankyrin repeat-containing domain"/>
    <property type="match status" value="2"/>
</dbReference>
<keyword evidence="6" id="KW-0407">Ion channel</keyword>
<keyword evidence="1" id="KW-0813">Transport</keyword>
<proteinExistence type="predicted"/>
<dbReference type="SUPFAM" id="SSF48403">
    <property type="entry name" value="Ankyrin repeat"/>
    <property type="match status" value="1"/>
</dbReference>
<keyword evidence="8" id="KW-0472">Membrane</keyword>
<dbReference type="GO" id="GO:1902495">
    <property type="term" value="C:transmembrane transporter complex"/>
    <property type="evidence" value="ECO:0007669"/>
    <property type="project" value="TreeGrafter"/>
</dbReference>
<keyword evidence="2" id="KW-0716">Sensory transduction</keyword>
<protein>
    <submittedName>
        <fullName evidence="9">Uncharacterized protein</fullName>
    </submittedName>
</protein>
<feature type="repeat" description="ANK" evidence="7">
    <location>
        <begin position="134"/>
        <end position="156"/>
    </location>
</feature>
<keyword evidence="3" id="KW-0677">Repeat</keyword>
<evidence type="ECO:0000256" key="2">
    <source>
        <dbReference type="ARBA" id="ARBA00022606"/>
    </source>
</evidence>
<dbReference type="PRINTS" id="PR01415">
    <property type="entry name" value="ANKYRIN"/>
</dbReference>
<keyword evidence="8" id="KW-0812">Transmembrane</keyword>
<reference evidence="9" key="1">
    <citation type="submission" date="2017-05" db="UniProtKB">
        <authorList>
            <consortium name="EnsemblMetazoa"/>
        </authorList>
    </citation>
    <scope>IDENTIFICATION</scope>
</reference>
<accession>A0A1X7UJ16</accession>
<sequence length="576" mass="65617">MKKLLDSGADPNKRSGDEKRTALHWAAFYPFPNPKLGDPPKLKALLSMLIDLVNRREVDINSKDINDDTPLHIACMRSNNVAIPILLSCKDVLINKRNKHKGWTPLHRACQNDNERVAELLMKKKPNCLKRCNDGMTPLHLACQRGHDRIANVILSLCSDEDRIKILAAKDKNSYTPLHIACEKNDIELADILLKHDADPNMFNEKNLTPLFIAAKSGFVKILKLMLKRGPIDDIKKCTDNHKHNALHIACKGGHARAVKLLLEYDAAEITACNKDGLNPFEIAIKKEQKDAAMAIVNSEKWRDALMNVTTVKRKKKDVVEAVFDCCYKANPDDPNFEFLEDFDSEWLNNRIAPVYSIQNDCLHILANSPNADLLQHPLATALLDLKWKRYGKILYYSKLMFYILFLILLTSFALTVQSPNSNLCMKVFENDNDTVIDCFPGKKVVVLALLLVFAFAFPFYMIFYDIQGKLEGIRTPFNTPWRTIYKTITMAAGHLRLDSLLHQDNQINSPDVQYPVVAFSLLIVFVVLMPILFINLLTSLAVGDIVQEIEKKSDTYRLRLKLEFTLPVEKFLRFK</sequence>
<keyword evidence="8" id="KW-1133">Transmembrane helix</keyword>
<dbReference type="EnsemblMetazoa" id="Aqu2.1.27466_001">
    <property type="protein sequence ID" value="Aqu2.1.27466_001"/>
    <property type="gene ID" value="Aqu2.1.27466"/>
</dbReference>
<evidence type="ECO:0000256" key="1">
    <source>
        <dbReference type="ARBA" id="ARBA00022448"/>
    </source>
</evidence>
<feature type="repeat" description="ANK" evidence="7">
    <location>
        <begin position="101"/>
        <end position="124"/>
    </location>
</feature>
<dbReference type="PANTHER" id="PTHR47143">
    <property type="entry name" value="TRANSIENT RECEPTOR POTENTIAL CATION CHANNEL PROTEIN PAINLESS"/>
    <property type="match status" value="1"/>
</dbReference>
<dbReference type="PANTHER" id="PTHR47143:SF3">
    <property type="entry name" value="PWWP DOMAIN-CONTAINING PROTEIN"/>
    <property type="match status" value="1"/>
</dbReference>
<dbReference type="InterPro" id="IPR002110">
    <property type="entry name" value="Ankyrin_rpt"/>
</dbReference>
<feature type="transmembrane region" description="Helical" evidence="8">
    <location>
        <begin position="445"/>
        <end position="464"/>
    </location>
</feature>
<evidence type="ECO:0000256" key="5">
    <source>
        <dbReference type="ARBA" id="ARBA00023065"/>
    </source>
</evidence>
<dbReference type="STRING" id="400682.A0A1X7UJ16"/>
<evidence type="ECO:0000256" key="3">
    <source>
        <dbReference type="ARBA" id="ARBA00022737"/>
    </source>
</evidence>
<dbReference type="InterPro" id="IPR052076">
    <property type="entry name" value="TRP_cation_channel"/>
</dbReference>
<evidence type="ECO:0000313" key="9">
    <source>
        <dbReference type="EnsemblMetazoa" id="Aqu2.1.27466_001"/>
    </source>
</evidence>
<feature type="transmembrane region" description="Helical" evidence="8">
    <location>
        <begin position="400"/>
        <end position="417"/>
    </location>
</feature>
<dbReference type="PROSITE" id="PS50088">
    <property type="entry name" value="ANK_REPEAT"/>
    <property type="match status" value="3"/>
</dbReference>
<dbReference type="AlphaFoldDB" id="A0A1X7UJ16"/>
<feature type="repeat" description="ANK" evidence="7">
    <location>
        <begin position="173"/>
        <end position="205"/>
    </location>
</feature>
<evidence type="ECO:0000256" key="7">
    <source>
        <dbReference type="PROSITE-ProRule" id="PRU00023"/>
    </source>
</evidence>
<feature type="transmembrane region" description="Helical" evidence="8">
    <location>
        <begin position="517"/>
        <end position="543"/>
    </location>
</feature>
<dbReference type="Pfam" id="PF12796">
    <property type="entry name" value="Ank_2"/>
    <property type="match status" value="3"/>
</dbReference>
<keyword evidence="4 7" id="KW-0040">ANK repeat</keyword>
<evidence type="ECO:0000256" key="6">
    <source>
        <dbReference type="ARBA" id="ARBA00023303"/>
    </source>
</evidence>
<dbReference type="SMART" id="SM00248">
    <property type="entry name" value="ANK"/>
    <property type="match status" value="8"/>
</dbReference>
<dbReference type="GO" id="GO:0034220">
    <property type="term" value="P:monoatomic ion transmembrane transport"/>
    <property type="evidence" value="ECO:0007669"/>
    <property type="project" value="UniProtKB-KW"/>
</dbReference>
<evidence type="ECO:0000256" key="4">
    <source>
        <dbReference type="ARBA" id="ARBA00023043"/>
    </source>
</evidence>
<organism evidence="9">
    <name type="scientific">Amphimedon queenslandica</name>
    <name type="common">Sponge</name>
    <dbReference type="NCBI Taxonomy" id="400682"/>
    <lineage>
        <taxon>Eukaryota</taxon>
        <taxon>Metazoa</taxon>
        <taxon>Porifera</taxon>
        <taxon>Demospongiae</taxon>
        <taxon>Heteroscleromorpha</taxon>
        <taxon>Haplosclerida</taxon>
        <taxon>Niphatidae</taxon>
        <taxon>Amphimedon</taxon>
    </lineage>
</organism>
<name>A0A1X7UJ16_AMPQE</name>
<dbReference type="GO" id="GO:0022857">
    <property type="term" value="F:transmembrane transporter activity"/>
    <property type="evidence" value="ECO:0007669"/>
    <property type="project" value="TreeGrafter"/>
</dbReference>
<dbReference type="PROSITE" id="PS50297">
    <property type="entry name" value="ANK_REP_REGION"/>
    <property type="match status" value="3"/>
</dbReference>
<keyword evidence="5" id="KW-0406">Ion transport</keyword>